<dbReference type="InterPro" id="IPR050570">
    <property type="entry name" value="Cell_wall_metabolism_enzyme"/>
</dbReference>
<evidence type="ECO:0000259" key="3">
    <source>
        <dbReference type="PROSITE" id="PS51782"/>
    </source>
</evidence>
<keyword evidence="5" id="KW-1185">Reference proteome</keyword>
<evidence type="ECO:0000313" key="5">
    <source>
        <dbReference type="Proteomes" id="UP000002526"/>
    </source>
</evidence>
<dbReference type="eggNOG" id="COG0739">
    <property type="taxonomic scope" value="Bacteria"/>
</dbReference>
<protein>
    <submittedName>
        <fullName evidence="4">Bll4743 protein</fullName>
    </submittedName>
</protein>
<dbReference type="STRING" id="224911.AAV28_21005"/>
<dbReference type="PROSITE" id="PS51782">
    <property type="entry name" value="LYSM"/>
    <property type="match status" value="2"/>
</dbReference>
<dbReference type="OrthoDB" id="9795421at2"/>
<dbReference type="CDD" id="cd00118">
    <property type="entry name" value="LysM"/>
    <property type="match status" value="2"/>
</dbReference>
<feature type="compositionally biased region" description="Polar residues" evidence="2">
    <location>
        <begin position="68"/>
        <end position="80"/>
    </location>
</feature>
<dbReference type="Gene3D" id="2.70.70.10">
    <property type="entry name" value="Glucose Permease (Domain IIA)"/>
    <property type="match status" value="1"/>
</dbReference>
<dbReference type="PANTHER" id="PTHR21666:SF263">
    <property type="entry name" value="MUREIN HYDROLASE ACTIVATOR NLPD"/>
    <property type="match status" value="1"/>
</dbReference>
<name>Q89L05_BRADU</name>
<dbReference type="eggNOG" id="COG1388">
    <property type="taxonomic scope" value="Bacteria"/>
</dbReference>
<organism evidence="4 5">
    <name type="scientific">Bradyrhizobium diazoefficiens (strain JCM 10833 / BCRC 13528 / IAM 13628 / NBRC 14792 / USDA 110)</name>
    <dbReference type="NCBI Taxonomy" id="224911"/>
    <lineage>
        <taxon>Bacteria</taxon>
        <taxon>Pseudomonadati</taxon>
        <taxon>Pseudomonadota</taxon>
        <taxon>Alphaproteobacteria</taxon>
        <taxon>Hyphomicrobiales</taxon>
        <taxon>Nitrobacteraceae</taxon>
        <taxon>Bradyrhizobium</taxon>
    </lineage>
</organism>
<dbReference type="SMART" id="SM00257">
    <property type="entry name" value="LysM"/>
    <property type="match status" value="2"/>
</dbReference>
<dbReference type="InterPro" id="IPR036779">
    <property type="entry name" value="LysM_dom_sf"/>
</dbReference>
<dbReference type="EMBL" id="BA000040">
    <property type="protein sequence ID" value="BAC50008.1"/>
    <property type="molecule type" value="Genomic_DNA"/>
</dbReference>
<reference evidence="5" key="1">
    <citation type="journal article" date="2002" name="DNA Res.">
        <title>Complete genomic sequence of nitrogen-fixing symbiotic bacterium Bradyrhizobium japonicum USDA110.</title>
        <authorList>
            <person name="Kaneko T."/>
            <person name="Nakamura Y."/>
            <person name="Sato S."/>
            <person name="Minamisawa K."/>
            <person name="Uchiumi T."/>
            <person name="Sasamoto S."/>
            <person name="Watanabe A."/>
            <person name="Idesawa K."/>
            <person name="Iriguchi M."/>
            <person name="Kawashima K."/>
            <person name="Kohara M."/>
            <person name="Matsumoto M."/>
            <person name="Shimpo S."/>
            <person name="Tsuruoka H."/>
            <person name="Wada T."/>
            <person name="Yamada M."/>
            <person name="Tabata S."/>
        </authorList>
    </citation>
    <scope>NUCLEOTIDE SEQUENCE [LARGE SCALE GENOMIC DNA]</scope>
    <source>
        <strain evidence="5">JCM 10833 / BCRC 13528 / IAM 13628 / NBRC 14792 / USDA 110</strain>
    </source>
</reference>
<dbReference type="KEGG" id="bja:bll4743"/>
<dbReference type="AlphaFoldDB" id="Q89L05"/>
<evidence type="ECO:0000256" key="2">
    <source>
        <dbReference type="SAM" id="MobiDB-lite"/>
    </source>
</evidence>
<dbReference type="Gene3D" id="3.10.350.10">
    <property type="entry name" value="LysM domain"/>
    <property type="match status" value="2"/>
</dbReference>
<dbReference type="GeneID" id="46491750"/>
<dbReference type="PhylomeDB" id="Q89L05"/>
<dbReference type="InterPro" id="IPR018392">
    <property type="entry name" value="LysM"/>
</dbReference>
<evidence type="ECO:0000256" key="1">
    <source>
        <dbReference type="ARBA" id="ARBA00038420"/>
    </source>
</evidence>
<feature type="compositionally biased region" description="Polar residues" evidence="2">
    <location>
        <begin position="41"/>
        <end position="56"/>
    </location>
</feature>
<sequence length="461" mass="46717">MSVVAELLYSRRVPQVAVLALISFSFAGCSADMSSRLSQSNFSNPFASDQTGSVQQAPPPQRELPQYSRPQTQPGYYQSQPLPPPAVSAPQSYPVAAGGGMSGGGRGVGSYAPPAQPHLETTATVPSRSVAAAQPAGGTKIIVGTSDTLDVLAKRYHVTPQAILAANGYKGPRALSPGQQLIIPHPGATAAAPAPAMAPVAAAPAAKPVAAVAAPPSMHFVNRGDTLASIARKNHISAAELARANGLDPSAKLKLGTKLTVPGAKTAAVAAPVAAPVGAAPVAGTLQPVAAAPAPATKMAAVAAPVQSARLAQATANVEEKAVEAPAKAAETTSALPTFRWPVRGKVVTTYGAKTNGKSNDGINLAVPEGTPVKAAEDGVVAYSGNELKGYGNLVLVRHSNGYVTAYAHASELLVKRGDTIKRGQVIAKSGQSGEVASPQLHFEIRKGSSPVDPLQFLNGA</sequence>
<dbReference type="CDD" id="cd12797">
    <property type="entry name" value="M23_peptidase"/>
    <property type="match status" value="1"/>
</dbReference>
<feature type="domain" description="LysM" evidence="3">
    <location>
        <begin position="217"/>
        <end position="261"/>
    </location>
</feature>
<dbReference type="EnsemblBacteria" id="BAC50008">
    <property type="protein sequence ID" value="BAC50008"/>
    <property type="gene ID" value="BAC50008"/>
</dbReference>
<dbReference type="SUPFAM" id="SSF54106">
    <property type="entry name" value="LysM domain"/>
    <property type="match status" value="2"/>
</dbReference>
<dbReference type="RefSeq" id="WP_011087511.1">
    <property type="nucleotide sequence ID" value="NC_004463.1"/>
</dbReference>
<dbReference type="Pfam" id="PF01476">
    <property type="entry name" value="LysM"/>
    <property type="match status" value="2"/>
</dbReference>
<dbReference type="Pfam" id="PF01551">
    <property type="entry name" value="Peptidase_M23"/>
    <property type="match status" value="1"/>
</dbReference>
<proteinExistence type="inferred from homology"/>
<dbReference type="GO" id="GO:0004222">
    <property type="term" value="F:metalloendopeptidase activity"/>
    <property type="evidence" value="ECO:0000318"/>
    <property type="project" value="GO_Central"/>
</dbReference>
<dbReference type="FunFam" id="2.70.70.10:FF:000038">
    <property type="entry name" value="Murein DD-endopeptidase MepM/ murein hydrolase activator NlpD"/>
    <property type="match status" value="1"/>
</dbReference>
<dbReference type="Proteomes" id="UP000002526">
    <property type="component" value="Chromosome"/>
</dbReference>
<evidence type="ECO:0000313" key="4">
    <source>
        <dbReference type="EMBL" id="BAC50008.1"/>
    </source>
</evidence>
<dbReference type="InterPro" id="IPR016047">
    <property type="entry name" value="M23ase_b-sheet_dom"/>
</dbReference>
<dbReference type="FunCoup" id="Q89L05">
    <property type="interactions" value="159"/>
</dbReference>
<gene>
    <name evidence="4" type="ordered locus">bll4743</name>
</gene>
<accession>Q89L05</accession>
<dbReference type="HOGENOM" id="CLU_029425_0_0_5"/>
<feature type="region of interest" description="Disordered" evidence="2">
    <location>
        <begin position="41"/>
        <end position="100"/>
    </location>
</feature>
<dbReference type="InParanoid" id="Q89L05"/>
<dbReference type="PATRIC" id="fig|224911.44.peg.4576"/>
<dbReference type="SUPFAM" id="SSF51261">
    <property type="entry name" value="Duplicated hybrid motif"/>
    <property type="match status" value="1"/>
</dbReference>
<dbReference type="PANTHER" id="PTHR21666">
    <property type="entry name" value="PEPTIDASE-RELATED"/>
    <property type="match status" value="1"/>
</dbReference>
<dbReference type="InterPro" id="IPR011055">
    <property type="entry name" value="Dup_hybrid_motif"/>
</dbReference>
<comment type="similarity">
    <text evidence="1">Belongs to the E.coli NlpD/Haemophilus LppB family.</text>
</comment>
<feature type="domain" description="LysM" evidence="3">
    <location>
        <begin position="139"/>
        <end position="183"/>
    </location>
</feature>